<accession>A0AAD8K5W3</accession>
<organism evidence="2 3">
    <name type="scientific">Tagetes erecta</name>
    <name type="common">African marigold</name>
    <dbReference type="NCBI Taxonomy" id="13708"/>
    <lineage>
        <taxon>Eukaryota</taxon>
        <taxon>Viridiplantae</taxon>
        <taxon>Streptophyta</taxon>
        <taxon>Embryophyta</taxon>
        <taxon>Tracheophyta</taxon>
        <taxon>Spermatophyta</taxon>
        <taxon>Magnoliopsida</taxon>
        <taxon>eudicotyledons</taxon>
        <taxon>Gunneridae</taxon>
        <taxon>Pentapetalae</taxon>
        <taxon>asterids</taxon>
        <taxon>campanulids</taxon>
        <taxon>Asterales</taxon>
        <taxon>Asteraceae</taxon>
        <taxon>Asteroideae</taxon>
        <taxon>Heliantheae alliance</taxon>
        <taxon>Tageteae</taxon>
        <taxon>Tagetes</taxon>
    </lineage>
</organism>
<evidence type="ECO:0000313" key="2">
    <source>
        <dbReference type="EMBL" id="KAK1416949.1"/>
    </source>
</evidence>
<feature type="domain" description="FBD" evidence="1">
    <location>
        <begin position="87"/>
        <end position="158"/>
    </location>
</feature>
<reference evidence="2" key="1">
    <citation type="journal article" date="2023" name="bioRxiv">
        <title>Improved chromosome-level genome assembly for marigold (Tagetes erecta).</title>
        <authorList>
            <person name="Jiang F."/>
            <person name="Yuan L."/>
            <person name="Wang S."/>
            <person name="Wang H."/>
            <person name="Xu D."/>
            <person name="Wang A."/>
            <person name="Fan W."/>
        </authorList>
    </citation>
    <scope>NUCLEOTIDE SEQUENCE</scope>
    <source>
        <strain evidence="2">WSJ</strain>
        <tissue evidence="2">Leaf</tissue>
    </source>
</reference>
<dbReference type="Proteomes" id="UP001229421">
    <property type="component" value="Unassembled WGS sequence"/>
</dbReference>
<protein>
    <recommendedName>
        <fullName evidence="1">FBD domain-containing protein</fullName>
    </recommendedName>
</protein>
<dbReference type="SMART" id="SM00579">
    <property type="entry name" value="FBD"/>
    <property type="match status" value="1"/>
</dbReference>
<proteinExistence type="predicted"/>
<dbReference type="InterPro" id="IPR006566">
    <property type="entry name" value="FBD"/>
</dbReference>
<keyword evidence="3" id="KW-1185">Reference proteome</keyword>
<evidence type="ECO:0000259" key="1">
    <source>
        <dbReference type="SMART" id="SM00579"/>
    </source>
</evidence>
<comment type="caution">
    <text evidence="2">The sequence shown here is derived from an EMBL/GenBank/DDBJ whole genome shotgun (WGS) entry which is preliminary data.</text>
</comment>
<evidence type="ECO:0000313" key="3">
    <source>
        <dbReference type="Proteomes" id="UP001229421"/>
    </source>
</evidence>
<sequence length="175" mass="20676">MEQYLLKPFYIFYHCPSLKSFTLFLEQWELGLEDCTITELFECLPVIEHLATWGSFLGIETESDESDNTHECYENQVIPNALEEYSDVWLEHLNELEIDCLSDTNVKTALEFVTFILARSPKLKKVKIRSTLDKNQELEVLIDLLRAPRVSSVEIIFHSYWKKKTDFRPLKFPEY</sequence>
<name>A0AAD8K5W3_TARER</name>
<gene>
    <name evidence="2" type="ORF">QVD17_26069</name>
</gene>
<dbReference type="EMBL" id="JAUHHV010000007">
    <property type="protein sequence ID" value="KAK1416949.1"/>
    <property type="molecule type" value="Genomic_DNA"/>
</dbReference>
<dbReference type="AlphaFoldDB" id="A0AAD8K5W3"/>